<dbReference type="GO" id="GO:0004674">
    <property type="term" value="F:protein serine/threonine kinase activity"/>
    <property type="evidence" value="ECO:0000318"/>
    <property type="project" value="GO_Central"/>
</dbReference>
<gene>
    <name evidence="5" type="ORF">KFL_002190290</name>
</gene>
<proteinExistence type="predicted"/>
<dbReference type="InterPro" id="IPR011006">
    <property type="entry name" value="CheY-like_superfamily"/>
</dbReference>
<dbReference type="SMART" id="SM00220">
    <property type="entry name" value="S_TKc"/>
    <property type="match status" value="1"/>
</dbReference>
<dbReference type="Pfam" id="PF00069">
    <property type="entry name" value="Pkinase"/>
    <property type="match status" value="1"/>
</dbReference>
<dbReference type="InterPro" id="IPR000719">
    <property type="entry name" value="Prot_kinase_dom"/>
</dbReference>
<feature type="domain" description="Protein kinase" evidence="3">
    <location>
        <begin position="1"/>
        <end position="246"/>
    </location>
</feature>
<dbReference type="GO" id="GO:0005737">
    <property type="term" value="C:cytoplasm"/>
    <property type="evidence" value="ECO:0000318"/>
    <property type="project" value="GO_Central"/>
</dbReference>
<organism evidence="5 6">
    <name type="scientific">Klebsormidium nitens</name>
    <name type="common">Green alga</name>
    <name type="synonym">Ulothrix nitens</name>
    <dbReference type="NCBI Taxonomy" id="105231"/>
    <lineage>
        <taxon>Eukaryota</taxon>
        <taxon>Viridiplantae</taxon>
        <taxon>Streptophyta</taxon>
        <taxon>Klebsormidiophyceae</taxon>
        <taxon>Klebsormidiales</taxon>
        <taxon>Klebsormidiaceae</taxon>
        <taxon>Klebsormidium</taxon>
    </lineage>
</organism>
<evidence type="ECO:0000313" key="6">
    <source>
        <dbReference type="Proteomes" id="UP000054558"/>
    </source>
</evidence>
<keyword evidence="5" id="KW-0723">Serine/threonine-protein kinase</keyword>
<dbReference type="InterPro" id="IPR011009">
    <property type="entry name" value="Kinase-like_dom_sf"/>
</dbReference>
<evidence type="ECO:0000313" key="5">
    <source>
        <dbReference type="EMBL" id="GAQ85076.1"/>
    </source>
</evidence>
<feature type="domain" description="Response regulatory" evidence="4">
    <location>
        <begin position="255"/>
        <end position="369"/>
    </location>
</feature>
<dbReference type="GO" id="GO:0035556">
    <property type="term" value="P:intracellular signal transduction"/>
    <property type="evidence" value="ECO:0000318"/>
    <property type="project" value="GO_Central"/>
</dbReference>
<dbReference type="PROSITE" id="PS50110">
    <property type="entry name" value="RESPONSE_REGULATORY"/>
    <property type="match status" value="1"/>
</dbReference>
<keyword evidence="5" id="KW-0808">Transferase</keyword>
<evidence type="ECO:0000256" key="1">
    <source>
        <dbReference type="ARBA" id="ARBA00012513"/>
    </source>
</evidence>
<accession>A0A1Y1I8Q3</accession>
<keyword evidence="6" id="KW-1185">Reference proteome</keyword>
<keyword evidence="2" id="KW-0597">Phosphoprotein</keyword>
<dbReference type="GO" id="GO:0005524">
    <property type="term" value="F:ATP binding"/>
    <property type="evidence" value="ECO:0007669"/>
    <property type="project" value="InterPro"/>
</dbReference>
<dbReference type="PANTHER" id="PTHR13902">
    <property type="entry name" value="SERINE/THREONINE-PROTEIN KINASE WNK WITH NO LYSINE -RELATED"/>
    <property type="match status" value="1"/>
</dbReference>
<evidence type="ECO:0000259" key="4">
    <source>
        <dbReference type="PROSITE" id="PS50110"/>
    </source>
</evidence>
<dbReference type="EMBL" id="DF237168">
    <property type="protein sequence ID" value="GAQ85076.1"/>
    <property type="molecule type" value="Genomic_DNA"/>
</dbReference>
<dbReference type="GO" id="GO:0000160">
    <property type="term" value="P:phosphorelay signal transduction system"/>
    <property type="evidence" value="ECO:0007669"/>
    <property type="project" value="InterPro"/>
</dbReference>
<dbReference type="STRING" id="105231.A0A1Y1I8Q3"/>
<dbReference type="InterPro" id="IPR050588">
    <property type="entry name" value="WNK_Ser-Thr_kinase"/>
</dbReference>
<dbReference type="OrthoDB" id="21225at2759"/>
<dbReference type="AlphaFoldDB" id="A0A1Y1I8Q3"/>
<dbReference type="Gene3D" id="3.40.50.2300">
    <property type="match status" value="1"/>
</dbReference>
<dbReference type="Gene3D" id="1.10.510.10">
    <property type="entry name" value="Transferase(Phosphotransferase) domain 1"/>
    <property type="match status" value="1"/>
</dbReference>
<protein>
    <recommendedName>
        <fullName evidence="1">non-specific serine/threonine protein kinase</fullName>
        <ecNumber evidence="1">2.7.11.1</ecNumber>
    </recommendedName>
</protein>
<keyword evidence="5" id="KW-0418">Kinase</keyword>
<dbReference type="PROSITE" id="PS50011">
    <property type="entry name" value="PROTEIN_KINASE_DOM"/>
    <property type="match status" value="1"/>
</dbReference>
<dbReference type="CDD" id="cd17546">
    <property type="entry name" value="REC_hyHK_CKI1_RcsC-like"/>
    <property type="match status" value="1"/>
</dbReference>
<sequence>MSWNARFVSTDNIVGSSRWKLAYEAFDRARGMRVAYCVINLAGAEQEMDRIIRAIEADRQQGEIHLVTELFAAGNIRSYLSGRDAVEPRVFRKWGRDLLMAIAYLHSLDVSSLALTVKAKNVLVHAELGAVKLDILSVSSLVSESSSRMPIEEAKLAAPELLMGHKGQSMDVYGWAMILLEGVTGCRPYGECTNYSQLFEKLARYEPPDVLERAEPRSLREVLRMVFVPPVERPTAYALMEERAFTIDPEMHGLHFLVLDDDAVNRKVCCRILSNEGLESTDAEDCARAVQLLGTRPFDVLLTDIVMPVNGFETTRLIRQLGFVDIYIIGVTAHATDELKSRYREAGMDAYVIKPFTIVQVREALRTAFLGRSEDLRRGLGRSLSTEDRSVSGSMELVTVAE</sequence>
<dbReference type="Proteomes" id="UP000054558">
    <property type="component" value="Unassembled WGS sequence"/>
</dbReference>
<dbReference type="Pfam" id="PF00072">
    <property type="entry name" value="Response_reg"/>
    <property type="match status" value="1"/>
</dbReference>
<dbReference type="InterPro" id="IPR001789">
    <property type="entry name" value="Sig_transdc_resp-reg_receiver"/>
</dbReference>
<feature type="modified residue" description="4-aspartylphosphate" evidence="2">
    <location>
        <position position="304"/>
    </location>
</feature>
<dbReference type="EC" id="2.7.11.1" evidence="1"/>
<reference evidence="5 6" key="1">
    <citation type="journal article" date="2014" name="Nat. Commun.">
        <title>Klebsormidium flaccidum genome reveals primary factors for plant terrestrial adaptation.</title>
        <authorList>
            <person name="Hori K."/>
            <person name="Maruyama F."/>
            <person name="Fujisawa T."/>
            <person name="Togashi T."/>
            <person name="Yamamoto N."/>
            <person name="Seo M."/>
            <person name="Sato S."/>
            <person name="Yamada T."/>
            <person name="Mori H."/>
            <person name="Tajima N."/>
            <person name="Moriyama T."/>
            <person name="Ikeuchi M."/>
            <person name="Watanabe M."/>
            <person name="Wada H."/>
            <person name="Kobayashi K."/>
            <person name="Saito M."/>
            <person name="Masuda T."/>
            <person name="Sasaki-Sekimoto Y."/>
            <person name="Mashiguchi K."/>
            <person name="Awai K."/>
            <person name="Shimojima M."/>
            <person name="Masuda S."/>
            <person name="Iwai M."/>
            <person name="Nobusawa T."/>
            <person name="Narise T."/>
            <person name="Kondo S."/>
            <person name="Saito H."/>
            <person name="Sato R."/>
            <person name="Murakawa M."/>
            <person name="Ihara Y."/>
            <person name="Oshima-Yamada Y."/>
            <person name="Ohtaka K."/>
            <person name="Satoh M."/>
            <person name="Sonobe K."/>
            <person name="Ishii M."/>
            <person name="Ohtani R."/>
            <person name="Kanamori-Sato M."/>
            <person name="Honoki R."/>
            <person name="Miyazaki D."/>
            <person name="Mochizuki H."/>
            <person name="Umetsu J."/>
            <person name="Higashi K."/>
            <person name="Shibata D."/>
            <person name="Kamiya Y."/>
            <person name="Sato N."/>
            <person name="Nakamura Y."/>
            <person name="Tabata S."/>
            <person name="Ida S."/>
            <person name="Kurokawa K."/>
            <person name="Ohta H."/>
        </authorList>
    </citation>
    <scope>NUCLEOTIDE SEQUENCE [LARGE SCALE GENOMIC DNA]</scope>
    <source>
        <strain evidence="5 6">NIES-2285</strain>
    </source>
</reference>
<dbReference type="SUPFAM" id="SSF52172">
    <property type="entry name" value="CheY-like"/>
    <property type="match status" value="1"/>
</dbReference>
<evidence type="ECO:0000256" key="2">
    <source>
        <dbReference type="PROSITE-ProRule" id="PRU00169"/>
    </source>
</evidence>
<name>A0A1Y1I8Q3_KLENI</name>
<evidence type="ECO:0000259" key="3">
    <source>
        <dbReference type="PROSITE" id="PS50011"/>
    </source>
</evidence>
<dbReference type="SMART" id="SM00448">
    <property type="entry name" value="REC"/>
    <property type="match status" value="1"/>
</dbReference>
<dbReference type="SUPFAM" id="SSF56112">
    <property type="entry name" value="Protein kinase-like (PK-like)"/>
    <property type="match status" value="1"/>
</dbReference>